<feature type="signal peptide" evidence="11">
    <location>
        <begin position="1"/>
        <end position="24"/>
    </location>
</feature>
<keyword evidence="18" id="KW-1185">Reference proteome</keyword>
<dbReference type="GO" id="GO:0008270">
    <property type="term" value="F:zinc ion binding"/>
    <property type="evidence" value="ECO:0007669"/>
    <property type="project" value="UniProtKB-UniRule"/>
</dbReference>
<feature type="compositionally biased region" description="Basic and acidic residues" evidence="12">
    <location>
        <begin position="48"/>
        <end position="64"/>
    </location>
</feature>
<feature type="active site" evidence="10">
    <location>
        <position position="251"/>
    </location>
</feature>
<dbReference type="EMBL" id="CAIIXF020000007">
    <property type="protein sequence ID" value="CAH1789708.1"/>
    <property type="molecule type" value="Genomic_DNA"/>
</dbReference>
<evidence type="ECO:0000256" key="1">
    <source>
        <dbReference type="ARBA" id="ARBA00022572"/>
    </source>
</evidence>
<accession>A0A8S4P625</accession>
<evidence type="ECO:0000256" key="5">
    <source>
        <dbReference type="ARBA" id="ARBA00022801"/>
    </source>
</evidence>
<feature type="domain" description="C-type lectin" evidence="14">
    <location>
        <begin position="933"/>
        <end position="1054"/>
    </location>
</feature>
<dbReference type="InterPro" id="IPR018378">
    <property type="entry name" value="C-type_lectin_CS"/>
</dbReference>
<keyword evidence="1 9" id="KW-0420">Kringle</keyword>
<feature type="region of interest" description="Disordered" evidence="12">
    <location>
        <begin position="26"/>
        <end position="64"/>
    </location>
</feature>
<dbReference type="PROSITE" id="PS51864">
    <property type="entry name" value="ASTACIN"/>
    <property type="match status" value="1"/>
</dbReference>
<dbReference type="Pfam" id="PF00051">
    <property type="entry name" value="Kringle"/>
    <property type="match status" value="2"/>
</dbReference>
<dbReference type="Pfam" id="PF16977">
    <property type="entry name" value="ApeC"/>
    <property type="match status" value="1"/>
</dbReference>
<comment type="caution">
    <text evidence="9">Lacks conserved residue(s) required for the propagation of feature annotation.</text>
</comment>
<feature type="domain" description="CUB" evidence="13">
    <location>
        <begin position="615"/>
        <end position="733"/>
    </location>
</feature>
<dbReference type="InterPro" id="IPR013806">
    <property type="entry name" value="Kringle-like"/>
</dbReference>
<dbReference type="Gene3D" id="2.40.20.10">
    <property type="entry name" value="Plasminogen Kringle 4"/>
    <property type="match status" value="2"/>
</dbReference>
<evidence type="ECO:0000256" key="2">
    <source>
        <dbReference type="ARBA" id="ARBA00022670"/>
    </source>
</evidence>
<dbReference type="InterPro" id="IPR000859">
    <property type="entry name" value="CUB_dom"/>
</dbReference>
<evidence type="ECO:0000259" key="16">
    <source>
        <dbReference type="PROSITE" id="PS51864"/>
    </source>
</evidence>
<dbReference type="CDD" id="cd00037">
    <property type="entry name" value="CLECT"/>
    <property type="match status" value="2"/>
</dbReference>
<evidence type="ECO:0000256" key="12">
    <source>
        <dbReference type="SAM" id="MobiDB-lite"/>
    </source>
</evidence>
<dbReference type="InterPro" id="IPR031569">
    <property type="entry name" value="ApeC"/>
</dbReference>
<dbReference type="PROSITE" id="PS00021">
    <property type="entry name" value="KRINGLE_1"/>
    <property type="match status" value="1"/>
</dbReference>
<evidence type="ECO:0000256" key="9">
    <source>
        <dbReference type="PROSITE-ProRule" id="PRU00121"/>
    </source>
</evidence>
<dbReference type="Proteomes" id="UP000749559">
    <property type="component" value="Unassembled WGS sequence"/>
</dbReference>
<dbReference type="InterPro" id="IPR016187">
    <property type="entry name" value="CTDL_fold"/>
</dbReference>
<keyword evidence="6 10" id="KW-0862">Zinc</keyword>
<dbReference type="InterPro" id="IPR000436">
    <property type="entry name" value="Sushi_SCR_CCP_dom"/>
</dbReference>
<dbReference type="PROSITE" id="PS01180">
    <property type="entry name" value="CUB"/>
    <property type="match status" value="1"/>
</dbReference>
<dbReference type="PRINTS" id="PR00480">
    <property type="entry name" value="ASTACIN"/>
</dbReference>
<evidence type="ECO:0000313" key="17">
    <source>
        <dbReference type="EMBL" id="CAH1789708.1"/>
    </source>
</evidence>
<organism evidence="17 18">
    <name type="scientific">Owenia fusiformis</name>
    <name type="common">Polychaete worm</name>
    <dbReference type="NCBI Taxonomy" id="6347"/>
    <lineage>
        <taxon>Eukaryota</taxon>
        <taxon>Metazoa</taxon>
        <taxon>Spiralia</taxon>
        <taxon>Lophotrochozoa</taxon>
        <taxon>Annelida</taxon>
        <taxon>Polychaeta</taxon>
        <taxon>Sedentaria</taxon>
        <taxon>Canalipalpata</taxon>
        <taxon>Sabellida</taxon>
        <taxon>Oweniida</taxon>
        <taxon>Oweniidae</taxon>
        <taxon>Owenia</taxon>
    </lineage>
</organism>
<evidence type="ECO:0000256" key="7">
    <source>
        <dbReference type="ARBA" id="ARBA00023049"/>
    </source>
</evidence>
<feature type="domain" description="Kringle" evidence="15">
    <location>
        <begin position="1243"/>
        <end position="1319"/>
    </location>
</feature>
<dbReference type="InterPro" id="IPR018056">
    <property type="entry name" value="Kringle_CS"/>
</dbReference>
<feature type="domain" description="Peptidase M12A" evidence="16">
    <location>
        <begin position="139"/>
        <end position="353"/>
    </location>
</feature>
<feature type="binding site" evidence="10">
    <location>
        <position position="250"/>
    </location>
    <ligand>
        <name>Zn(2+)</name>
        <dbReference type="ChEBI" id="CHEBI:29105"/>
        <note>catalytic</note>
    </ligand>
</feature>
<proteinExistence type="predicted"/>
<evidence type="ECO:0000259" key="15">
    <source>
        <dbReference type="PROSITE" id="PS50070"/>
    </source>
</evidence>
<evidence type="ECO:0000256" key="3">
    <source>
        <dbReference type="ARBA" id="ARBA00022723"/>
    </source>
</evidence>
<dbReference type="GO" id="GO:0004222">
    <property type="term" value="F:metalloendopeptidase activity"/>
    <property type="evidence" value="ECO:0007669"/>
    <property type="project" value="UniProtKB-UniRule"/>
</dbReference>
<evidence type="ECO:0000256" key="4">
    <source>
        <dbReference type="ARBA" id="ARBA00022729"/>
    </source>
</evidence>
<feature type="binding site" evidence="10">
    <location>
        <position position="260"/>
    </location>
    <ligand>
        <name>Zn(2+)</name>
        <dbReference type="ChEBI" id="CHEBI:29105"/>
        <note>catalytic</note>
    </ligand>
</feature>
<dbReference type="Gene3D" id="2.60.120.290">
    <property type="entry name" value="Spermadhesin, CUB domain"/>
    <property type="match status" value="1"/>
</dbReference>
<keyword evidence="2 10" id="KW-0645">Protease</keyword>
<feature type="binding site" evidence="10">
    <location>
        <position position="254"/>
    </location>
    <ligand>
        <name>Zn(2+)</name>
        <dbReference type="ChEBI" id="CHEBI:29105"/>
        <note>catalytic</note>
    </ligand>
</feature>
<dbReference type="Pfam" id="PF00431">
    <property type="entry name" value="CUB"/>
    <property type="match status" value="1"/>
</dbReference>
<keyword evidence="8 9" id="KW-1015">Disulfide bond</keyword>
<dbReference type="SUPFAM" id="SSF49854">
    <property type="entry name" value="Spermadhesin, CUB domain"/>
    <property type="match status" value="1"/>
</dbReference>
<dbReference type="Pfam" id="PF00059">
    <property type="entry name" value="Lectin_C"/>
    <property type="match status" value="2"/>
</dbReference>
<dbReference type="CDD" id="cd00108">
    <property type="entry name" value="KR"/>
    <property type="match status" value="1"/>
</dbReference>
<evidence type="ECO:0000313" key="18">
    <source>
        <dbReference type="Proteomes" id="UP000749559"/>
    </source>
</evidence>
<name>A0A8S4P625_OWEFU</name>
<dbReference type="OrthoDB" id="6131366at2759"/>
<dbReference type="InterPro" id="IPR001506">
    <property type="entry name" value="Peptidase_M12A"/>
</dbReference>
<dbReference type="GO" id="GO:0006508">
    <property type="term" value="P:proteolysis"/>
    <property type="evidence" value="ECO:0007669"/>
    <property type="project" value="UniProtKB-KW"/>
</dbReference>
<sequence length="1487" mass="168996">MNMGVCNPILALVVLLCLAATIDAGRQRKRPQGGNQDGTPKKQPKVPEVVERENKYTSDEPSHEFENTLQDLQRRATDGLMYNIETPEELHALFEMATYHKKGKRDIWPAVLKNKTMPAGFFRNKGKGKGKGGNRGKRNIYTSVDNLWTKVNGYAYVPWRWGDSTPPTEAAQADVALAMKYVHDHSCIRFIDYTPTVHTEYNLPHESWANFTLFKEGSSCCWSYVGRLTEGGQDIYPTSQKDHAISLALHEFGHLFGMSHEQRRPDYDQRIQYQLTNVDDEEKKSEFKVKDNTDSFHEHDISSRMHYSRYYASKNDRQTMEALDRQWQYLWWSKREHYGFYDLEDLTKAYECDDGCSAAQKATGCANGGYLGWVDDSCKCICVPGLAGATCEEFDDPGSAAPIDWPTGQFGLLKTKDGCPDGYTFSDGWRLHYGEGWHWMDSEGYEIHAANGSFDSTKDWIKDQFCMKTDSSGSYDWPAGSYCIFKKSSCPSGFTEGSKTIADDDIDNNNAYGGVLPDGTYNSITKYKFCCREDPFDSREDWPIVLPNRSPIYLFKKESKCQAIKGMNVASDWLSFDEKDEPNEQAEDGMAPYDPYWWGRSAFQLCYYTPITYGCNHMITLDSSNPSEIITTPNFPGEYKTNQECNWFIKAPEGAFVNLHFNTFEIDGSLVEKEHTCKDYVEIRQSMIGQNGIKLCGSNIRKSWLAEDHMMWITFSSDSMDVSGGFKATISYNTDSDIDPFYTASSLGQSYRGPVSVTHDYMPCMNWLDVQHCNVNPFKLEYAAKGLGDHNHCRNPNGLYRPWCYIDQYCRQGFCDVPQLEVIDDINDDCSELASNNTFYCRTKDAKRGCRKYCNLNEPSISKAPSIVDPYVDPYGTKSGATPPYTDGDIISITCSQNGVELIGYEERMALTDGSWSGRHIVCGVCSQGWTKYNGHCYKAFVDEELSFDDAEAECRTQGTHLTSINSQDEQDFIKQLLSETNGADDLWIGYRQYDDLSIVTYPSWRWLDGSPARYQRWGNSLMNSNSQDCVSSNVDNRYWKDSFCTDQKEIICKKPIGNGVGCDSEWSEYEGYCYLGVDINMDWQAGEDYCVNLGAHMTSILTEGEDDFIYNLAVSSSITGTFWIGFNDINEERMFEWIDGSTIPYENWEHGEPNGENNQNCTRIQLSEDWEWEDKQCTYEKQFICKGVLPNVEPPCIDQLEDCKAIFDHTPTFCKLYPQFAGKYCAYTCGCMSGTDCKTDIKGIQYMGTVSETKDGIKCQRWDAQTPHTHTRTDPAKFPDETLADASNFCRNPTGVDGLWCYTDDPNVRKDWCDIPFCEITQSTKFTNQLEFRVERDGDKTIIIEDSDNLRITKAGVISQWSVYSDAGGEVYFQVWRPTGSTGQFTLIGENYVNVKQHRINTFDIALSSRINVEVGDVVGIYQPTEPTPVPYTKCATASSSNRKGFSNAAIWRLSSKNDHEDWGVGTTFSFSDERCRIYSIGFNVL</sequence>
<dbReference type="SUPFAM" id="SSF56436">
    <property type="entry name" value="C-type lectin-like"/>
    <property type="match status" value="2"/>
</dbReference>
<dbReference type="InterPro" id="IPR006026">
    <property type="entry name" value="Peptidase_Metallo"/>
</dbReference>
<keyword evidence="5 10" id="KW-0378">Hydrolase</keyword>
<evidence type="ECO:0000256" key="8">
    <source>
        <dbReference type="ARBA" id="ARBA00023157"/>
    </source>
</evidence>
<dbReference type="InterPro" id="IPR050111">
    <property type="entry name" value="C-type_lectin/snaclec_domain"/>
</dbReference>
<comment type="caution">
    <text evidence="17">The sequence shown here is derived from an EMBL/GenBank/DDBJ whole genome shotgun (WGS) entry which is preliminary data.</text>
</comment>
<dbReference type="SMART" id="SM00042">
    <property type="entry name" value="CUB"/>
    <property type="match status" value="1"/>
</dbReference>
<evidence type="ECO:0000259" key="14">
    <source>
        <dbReference type="PROSITE" id="PS50041"/>
    </source>
</evidence>
<feature type="domain" description="C-type lectin" evidence="14">
    <location>
        <begin position="1070"/>
        <end position="1187"/>
    </location>
</feature>
<dbReference type="SMART" id="SM00130">
    <property type="entry name" value="KR"/>
    <property type="match status" value="2"/>
</dbReference>
<dbReference type="SMART" id="SM00235">
    <property type="entry name" value="ZnMc"/>
    <property type="match status" value="1"/>
</dbReference>
<dbReference type="SMART" id="SM00034">
    <property type="entry name" value="CLECT"/>
    <property type="match status" value="2"/>
</dbReference>
<comment type="cofactor">
    <cofactor evidence="10 11">
        <name>Zn(2+)</name>
        <dbReference type="ChEBI" id="CHEBI:29105"/>
    </cofactor>
    <text evidence="10 11">Binds 1 zinc ion per subunit.</text>
</comment>
<dbReference type="Pfam" id="PF01400">
    <property type="entry name" value="Astacin"/>
    <property type="match status" value="1"/>
</dbReference>
<dbReference type="InterPro" id="IPR000001">
    <property type="entry name" value="Kringle"/>
</dbReference>
<feature type="domain" description="Kringle" evidence="15">
    <location>
        <begin position="748"/>
        <end position="820"/>
    </location>
</feature>
<evidence type="ECO:0000256" key="10">
    <source>
        <dbReference type="PROSITE-ProRule" id="PRU01211"/>
    </source>
</evidence>
<evidence type="ECO:0000256" key="6">
    <source>
        <dbReference type="ARBA" id="ARBA00022833"/>
    </source>
</evidence>
<dbReference type="InterPro" id="IPR035914">
    <property type="entry name" value="Sperma_CUB_dom_sf"/>
</dbReference>
<dbReference type="InterPro" id="IPR001304">
    <property type="entry name" value="C-type_lectin-like"/>
</dbReference>
<dbReference type="PROSITE" id="PS50070">
    <property type="entry name" value="KRINGLE_2"/>
    <property type="match status" value="2"/>
</dbReference>
<dbReference type="PROSITE" id="PS00615">
    <property type="entry name" value="C_TYPE_LECTIN_1"/>
    <property type="match status" value="2"/>
</dbReference>
<dbReference type="CDD" id="cd00033">
    <property type="entry name" value="CCP"/>
    <property type="match status" value="1"/>
</dbReference>
<dbReference type="InterPro" id="IPR024079">
    <property type="entry name" value="MetalloPept_cat_dom_sf"/>
</dbReference>
<dbReference type="InterPro" id="IPR038178">
    <property type="entry name" value="Kringle_sf"/>
</dbReference>
<dbReference type="PRINTS" id="PR00018">
    <property type="entry name" value="KRINGLE"/>
</dbReference>
<dbReference type="Gene3D" id="3.40.390.10">
    <property type="entry name" value="Collagenase (Catalytic Domain)"/>
    <property type="match status" value="1"/>
</dbReference>
<dbReference type="PROSITE" id="PS50041">
    <property type="entry name" value="C_TYPE_LECTIN_2"/>
    <property type="match status" value="2"/>
</dbReference>
<dbReference type="CDD" id="cd00041">
    <property type="entry name" value="CUB"/>
    <property type="match status" value="1"/>
</dbReference>
<protein>
    <recommendedName>
        <fullName evidence="11">Metalloendopeptidase</fullName>
        <ecNumber evidence="11">3.4.24.-</ecNumber>
    </recommendedName>
</protein>
<gene>
    <name evidence="17" type="ORF">OFUS_LOCUS15019</name>
</gene>
<keyword evidence="7 10" id="KW-0482">Metalloprotease</keyword>
<keyword evidence="4 11" id="KW-0732">Signal</keyword>
<dbReference type="Gene3D" id="3.10.100.10">
    <property type="entry name" value="Mannose-Binding Protein A, subunit A"/>
    <property type="match status" value="2"/>
</dbReference>
<dbReference type="InterPro" id="IPR016186">
    <property type="entry name" value="C-type_lectin-like/link_sf"/>
</dbReference>
<feature type="chain" id="PRO_5035958404" description="Metalloendopeptidase" evidence="11">
    <location>
        <begin position="25"/>
        <end position="1487"/>
    </location>
</feature>
<feature type="disulfide bond" evidence="9">
    <location>
        <begin position="1291"/>
        <end position="1314"/>
    </location>
</feature>
<keyword evidence="3 10" id="KW-0479">Metal-binding</keyword>
<dbReference type="SUPFAM" id="SSF57440">
    <property type="entry name" value="Kringle-like"/>
    <property type="match status" value="2"/>
</dbReference>
<reference evidence="17" key="1">
    <citation type="submission" date="2022-03" db="EMBL/GenBank/DDBJ databases">
        <authorList>
            <person name="Martin C."/>
        </authorList>
    </citation>
    <scope>NUCLEOTIDE SEQUENCE</scope>
</reference>
<dbReference type="PANTHER" id="PTHR22803">
    <property type="entry name" value="MANNOSE, PHOSPHOLIPASE, LECTIN RECEPTOR RELATED"/>
    <property type="match status" value="1"/>
</dbReference>
<dbReference type="SUPFAM" id="SSF55486">
    <property type="entry name" value="Metalloproteases ('zincins'), catalytic domain"/>
    <property type="match status" value="1"/>
</dbReference>
<evidence type="ECO:0000259" key="13">
    <source>
        <dbReference type="PROSITE" id="PS01180"/>
    </source>
</evidence>
<dbReference type="EC" id="3.4.24.-" evidence="11"/>
<evidence type="ECO:0000256" key="11">
    <source>
        <dbReference type="RuleBase" id="RU361183"/>
    </source>
</evidence>